<dbReference type="Gene3D" id="1.25.40.10">
    <property type="entry name" value="Tetratricopeptide repeat domain"/>
    <property type="match status" value="1"/>
</dbReference>
<sequence>MYRIPSLLIVLLFAMNCMAQNATSTDPSDIGDDDLYNYAQNHNQMQDYQAYLSLYPKGKHANAARKWLGNEYYRIGNEFYQKREFDAAKMWYMDYLKLFPNGTYKPDIVQKMADADIKLRQPKSSFIMYSYDTNRPIGGSLGTLSRIKPGFYLSVQGNSEGYKSYSDVEYKINNEGTSDYDVYDVVRTGTTEISDFCFSVGITYSLSNSFWIYGGLGANAKSQYDEVNLYSGDNLKDTWLMENTDESYTNIYPEAGLIFKAHKLLIIRYGFMYSKKLTQQIGVGLFFGR</sequence>
<dbReference type="InterPro" id="IPR011990">
    <property type="entry name" value="TPR-like_helical_dom_sf"/>
</dbReference>
<dbReference type="OrthoDB" id="1078822at2"/>
<dbReference type="AlphaFoldDB" id="A0A419W4U8"/>
<keyword evidence="3" id="KW-1185">Reference proteome</keyword>
<organism evidence="2 3">
    <name type="scientific">Mangrovibacterium diazotrophicum</name>
    <dbReference type="NCBI Taxonomy" id="1261403"/>
    <lineage>
        <taxon>Bacteria</taxon>
        <taxon>Pseudomonadati</taxon>
        <taxon>Bacteroidota</taxon>
        <taxon>Bacteroidia</taxon>
        <taxon>Marinilabiliales</taxon>
        <taxon>Prolixibacteraceae</taxon>
        <taxon>Mangrovibacterium</taxon>
    </lineage>
</organism>
<reference evidence="2 3" key="1">
    <citation type="submission" date="2018-09" db="EMBL/GenBank/DDBJ databases">
        <title>Genomic Encyclopedia of Archaeal and Bacterial Type Strains, Phase II (KMG-II): from individual species to whole genera.</title>
        <authorList>
            <person name="Goeker M."/>
        </authorList>
    </citation>
    <scope>NUCLEOTIDE SEQUENCE [LARGE SCALE GENOMIC DNA]</scope>
    <source>
        <strain evidence="2 3">DSM 27148</strain>
    </source>
</reference>
<evidence type="ECO:0000313" key="2">
    <source>
        <dbReference type="EMBL" id="RKD90472.1"/>
    </source>
</evidence>
<evidence type="ECO:0000256" key="1">
    <source>
        <dbReference type="SAM" id="SignalP"/>
    </source>
</evidence>
<protein>
    <recommendedName>
        <fullName evidence="4">Outer membrane protein with beta-barrel domain</fullName>
    </recommendedName>
</protein>
<name>A0A419W4U8_9BACT</name>
<dbReference type="RefSeq" id="WP_147377137.1">
    <property type="nucleotide sequence ID" value="NZ_RAPN01000001.1"/>
</dbReference>
<feature type="signal peptide" evidence="1">
    <location>
        <begin position="1"/>
        <end position="19"/>
    </location>
</feature>
<dbReference type="EMBL" id="RAPN01000001">
    <property type="protein sequence ID" value="RKD90472.1"/>
    <property type="molecule type" value="Genomic_DNA"/>
</dbReference>
<keyword evidence="1" id="KW-0732">Signal</keyword>
<evidence type="ECO:0000313" key="3">
    <source>
        <dbReference type="Proteomes" id="UP000283387"/>
    </source>
</evidence>
<feature type="chain" id="PRO_5019248746" description="Outer membrane protein with beta-barrel domain" evidence="1">
    <location>
        <begin position="20"/>
        <end position="289"/>
    </location>
</feature>
<evidence type="ECO:0008006" key="4">
    <source>
        <dbReference type="Google" id="ProtNLM"/>
    </source>
</evidence>
<comment type="caution">
    <text evidence="2">The sequence shown here is derived from an EMBL/GenBank/DDBJ whole genome shotgun (WGS) entry which is preliminary data.</text>
</comment>
<proteinExistence type="predicted"/>
<gene>
    <name evidence="2" type="ORF">BC643_0812</name>
</gene>
<accession>A0A419W4U8</accession>
<dbReference type="Proteomes" id="UP000283387">
    <property type="component" value="Unassembled WGS sequence"/>
</dbReference>